<gene>
    <name evidence="6" type="ORF">RM190_10280</name>
</gene>
<keyword evidence="7" id="KW-1185">Reference proteome</keyword>
<keyword evidence="3" id="KW-0804">Transcription</keyword>
<name>A0ABU3EDE4_9RHOB</name>
<feature type="DNA-binding region" description="H-T-H motif" evidence="4">
    <location>
        <begin position="31"/>
        <end position="50"/>
    </location>
</feature>
<dbReference type="Proteomes" id="UP001251085">
    <property type="component" value="Unassembled WGS sequence"/>
</dbReference>
<evidence type="ECO:0000313" key="7">
    <source>
        <dbReference type="Proteomes" id="UP001251085"/>
    </source>
</evidence>
<dbReference type="Pfam" id="PF00440">
    <property type="entry name" value="TetR_N"/>
    <property type="match status" value="1"/>
</dbReference>
<evidence type="ECO:0000313" key="6">
    <source>
        <dbReference type="EMBL" id="MDT1062247.1"/>
    </source>
</evidence>
<evidence type="ECO:0000259" key="5">
    <source>
        <dbReference type="PROSITE" id="PS50977"/>
    </source>
</evidence>
<feature type="domain" description="HTH tetR-type" evidence="5">
    <location>
        <begin position="8"/>
        <end position="68"/>
    </location>
</feature>
<dbReference type="SUPFAM" id="SSF46689">
    <property type="entry name" value="Homeodomain-like"/>
    <property type="match status" value="1"/>
</dbReference>
<dbReference type="RefSeq" id="WP_311759345.1">
    <property type="nucleotide sequence ID" value="NZ_JAVRQI010000007.1"/>
</dbReference>
<reference evidence="7" key="1">
    <citation type="submission" date="2023-07" db="EMBL/GenBank/DDBJ databases">
        <title>Characterization of two Paracoccaceae strains isolated from Phycosphere and proposal of Xinfangfangia lacusdiani sp. nov.</title>
        <authorList>
            <person name="Deng Y."/>
            <person name="Zhang Y.Q."/>
        </authorList>
    </citation>
    <scope>NUCLEOTIDE SEQUENCE [LARGE SCALE GENOMIC DNA]</scope>
    <source>
        <strain evidence="7">CPCC 101403</strain>
    </source>
</reference>
<dbReference type="PRINTS" id="PR00455">
    <property type="entry name" value="HTHTETR"/>
</dbReference>
<dbReference type="InterPro" id="IPR036271">
    <property type="entry name" value="Tet_transcr_reg_TetR-rel_C_sf"/>
</dbReference>
<dbReference type="InterPro" id="IPR001647">
    <property type="entry name" value="HTH_TetR"/>
</dbReference>
<keyword evidence="2 4" id="KW-0238">DNA-binding</keyword>
<dbReference type="InterPro" id="IPR009057">
    <property type="entry name" value="Homeodomain-like_sf"/>
</dbReference>
<dbReference type="EMBL" id="JAVRQI010000007">
    <property type="protein sequence ID" value="MDT1062247.1"/>
    <property type="molecule type" value="Genomic_DNA"/>
</dbReference>
<evidence type="ECO:0000256" key="2">
    <source>
        <dbReference type="ARBA" id="ARBA00023125"/>
    </source>
</evidence>
<protein>
    <submittedName>
        <fullName evidence="6">TetR/AcrR family transcriptional regulator</fullName>
    </submittedName>
</protein>
<evidence type="ECO:0000256" key="1">
    <source>
        <dbReference type="ARBA" id="ARBA00023015"/>
    </source>
</evidence>
<accession>A0ABU3EDE4</accession>
<comment type="caution">
    <text evidence="6">The sequence shown here is derived from an EMBL/GenBank/DDBJ whole genome shotgun (WGS) entry which is preliminary data.</text>
</comment>
<dbReference type="Gene3D" id="1.10.357.10">
    <property type="entry name" value="Tetracycline Repressor, domain 2"/>
    <property type="match status" value="1"/>
</dbReference>
<keyword evidence="1" id="KW-0805">Transcription regulation</keyword>
<organism evidence="6 7">
    <name type="scientific">Paracoccus broussonetiae</name>
    <dbReference type="NCBI Taxonomy" id="3075834"/>
    <lineage>
        <taxon>Bacteria</taxon>
        <taxon>Pseudomonadati</taxon>
        <taxon>Pseudomonadota</taxon>
        <taxon>Alphaproteobacteria</taxon>
        <taxon>Rhodobacterales</taxon>
        <taxon>Paracoccaceae</taxon>
        <taxon>Paracoccus</taxon>
    </lineage>
</organism>
<dbReference type="PROSITE" id="PS50977">
    <property type="entry name" value="HTH_TETR_2"/>
    <property type="match status" value="1"/>
</dbReference>
<evidence type="ECO:0000256" key="3">
    <source>
        <dbReference type="ARBA" id="ARBA00023163"/>
    </source>
</evidence>
<evidence type="ECO:0000256" key="4">
    <source>
        <dbReference type="PROSITE-ProRule" id="PRU00335"/>
    </source>
</evidence>
<dbReference type="SUPFAM" id="SSF48498">
    <property type="entry name" value="Tetracyclin repressor-like, C-terminal domain"/>
    <property type="match status" value="1"/>
</dbReference>
<dbReference type="PANTHER" id="PTHR47506:SF1">
    <property type="entry name" value="HTH-TYPE TRANSCRIPTIONAL REGULATOR YJDC"/>
    <property type="match status" value="1"/>
</dbReference>
<proteinExistence type="predicted"/>
<sequence>MSRGRPRLFDENEALETALHLFWRHGYEGTSISMLAKAMGMTVPSLYNAFGNKQSLFMKAVGCYDLYGEKLYDAAFAKTSAREVALAILMGEVDLVSGADTPEGCLMVQGALATGPESEPLRQEMARQRRRAQVDVATRFEEFQQAGQLPPGWTASSLAAYVMTVATGIAVQAKGGASRQELIQIVDMAIGMWPKGQG</sequence>
<dbReference type="PANTHER" id="PTHR47506">
    <property type="entry name" value="TRANSCRIPTIONAL REGULATORY PROTEIN"/>
    <property type="match status" value="1"/>
</dbReference>
<dbReference type="Gene3D" id="1.10.10.60">
    <property type="entry name" value="Homeodomain-like"/>
    <property type="match status" value="1"/>
</dbReference>